<organism evidence="1 2">
    <name type="scientific">Candidatus Doudnabacteria bacterium RIFCSPHIGHO2_01_FULL_50_11</name>
    <dbReference type="NCBI Taxonomy" id="1817828"/>
    <lineage>
        <taxon>Bacteria</taxon>
        <taxon>Candidatus Doudnaibacteriota</taxon>
    </lineage>
</organism>
<comment type="caution">
    <text evidence="1">The sequence shown here is derived from an EMBL/GenBank/DDBJ whole genome shotgun (WGS) entry which is preliminary data.</text>
</comment>
<evidence type="ECO:0000313" key="2">
    <source>
        <dbReference type="Proteomes" id="UP000178377"/>
    </source>
</evidence>
<dbReference type="Proteomes" id="UP000178377">
    <property type="component" value="Unassembled WGS sequence"/>
</dbReference>
<accession>A0A1F5PJ84</accession>
<proteinExistence type="predicted"/>
<sequence length="151" mass="17235">MKYPLEGDAGLVRGSEAARLEQKGWHVDLKIDEVKRKEWLEIRREIRNIEEVARHWNEKILSQPPTKIGVTLYNVLAIAKRGHGRVQMSAVAPGGQKLDKLVVAYHVIDRPERKTREIYVFGDHVVGDNNLNLFLSFLRVQTASNSARLSL</sequence>
<reference evidence="1 2" key="1">
    <citation type="journal article" date="2016" name="Nat. Commun.">
        <title>Thousands of microbial genomes shed light on interconnected biogeochemical processes in an aquifer system.</title>
        <authorList>
            <person name="Anantharaman K."/>
            <person name="Brown C.T."/>
            <person name="Hug L.A."/>
            <person name="Sharon I."/>
            <person name="Castelle C.J."/>
            <person name="Probst A.J."/>
            <person name="Thomas B.C."/>
            <person name="Singh A."/>
            <person name="Wilkins M.J."/>
            <person name="Karaoz U."/>
            <person name="Brodie E.L."/>
            <person name="Williams K.H."/>
            <person name="Hubbard S.S."/>
            <person name="Banfield J.F."/>
        </authorList>
    </citation>
    <scope>NUCLEOTIDE SEQUENCE [LARGE SCALE GENOMIC DNA]</scope>
</reference>
<name>A0A1F5PJ84_9BACT</name>
<protein>
    <submittedName>
        <fullName evidence="1">Uncharacterized protein</fullName>
    </submittedName>
</protein>
<dbReference type="EMBL" id="MFEO01000014">
    <property type="protein sequence ID" value="OGE89919.1"/>
    <property type="molecule type" value="Genomic_DNA"/>
</dbReference>
<gene>
    <name evidence="1" type="ORF">A2722_00020</name>
</gene>
<dbReference type="AlphaFoldDB" id="A0A1F5PJ84"/>
<evidence type="ECO:0000313" key="1">
    <source>
        <dbReference type="EMBL" id="OGE89919.1"/>
    </source>
</evidence>